<dbReference type="InterPro" id="IPR012337">
    <property type="entry name" value="RNaseH-like_sf"/>
</dbReference>
<feature type="region of interest" description="Disordered" evidence="1">
    <location>
        <begin position="920"/>
        <end position="948"/>
    </location>
</feature>
<dbReference type="Proteomes" id="UP001235939">
    <property type="component" value="Chromosome 19"/>
</dbReference>
<sequence length="1033" mass="118454">MFSEGRKDVNDEERAGRPSTSTTDEKINEVEKLILANRRITVREVAEDLNISIGSCHSIFINDLGMRRVAAKFVPKLLNCDQKQHRMNIANEMLDSVRDDPNLLQRVITGDEAWVYGYDVETKAQSSQWKLPHEPRPKKARQVRSNVKVLLTVFFDCRGVVHHEFLPQGRTVNKEYYLQVMRNLREAIRQKRPDLWKNKNWLLHHDNAPAHTSLLWRFASRRSPIPLFWHNQSIQLARDDSAELMVQALPGTGLPMLWTPSQRVGVLVWDEVWAVLDVHTLFFGRKSLPRPGVRDIGTRDLISWTYGVHFSGVRRHRVALIVPLVLAMLDCAVVLFAVPESRRLIIPPFPFYVHLDLLGFLSAWLHKRHSKSSKKPARGTVKSVLEVFYKKLKAKCRREKRLARKEAIRAVCSRFHPCLIQKMTSFDIKERIKIVNLYYQMEVSQLYDYLNLSRLAVVKIPFKICWGWKSRTPKWLEDYKQEAKYNRLDDYMCQSMYSVYKGLRSSAALMFSMKMTTRMWRRLLMNPDKYPLPTIPQLLDRLRGGRVFTKLDMAQAYQQLKVDETSAEILAINTPRGLYKVKRLPFGLNSAVGTFQRFVDTLLSGIDGVAVYLDDVLISGRDCDDLKRKTEKALARGLCWWPSMDKDIEKIILICRVCLSCGHDPPKTNIYPWIWPSRPWSRLHIDHAGPFQGKLFLVAVDAYSKWIEAKIVASKSAETTVNTMREMFATHGLPDVIVTDNGTSFTSEVFKTFLKRNGIRHIFCAPYHTASNGQVERAIQTFKNLLRKNSRGNWSIRLARSLLTMRIAVNGTTWKSPAQLLMNRNLKTIVDKFHPESISEGRNRQEDKFTKNWKPHREVEEGQEIMARGYHGSRWLPGVVSEKTGPVSIKVETEDGKLLSRHLDQVRICGESEALPFRSSTPQVTLEIERPPAVQETDSSEGTPKPVLRRSLRIRKPPSDILRVVATQTSKVHKPACEACTYAANIATVPKGIMHSPCTERSLFGPSRLPLWSGSMGVTNQPTGVSESSWQGC</sequence>
<dbReference type="Gene3D" id="3.30.420.10">
    <property type="entry name" value="Ribonuclease H-like superfamily/Ribonuclease H"/>
    <property type="match status" value="2"/>
</dbReference>
<dbReference type="PROSITE" id="PS50994">
    <property type="entry name" value="INTEGRASE"/>
    <property type="match status" value="1"/>
</dbReference>
<dbReference type="InterPro" id="IPR043128">
    <property type="entry name" value="Rev_trsase/Diguanyl_cyclase"/>
</dbReference>
<dbReference type="Pfam" id="PF00665">
    <property type="entry name" value="rve"/>
    <property type="match status" value="1"/>
</dbReference>
<dbReference type="InterPro" id="IPR001584">
    <property type="entry name" value="Integrase_cat-core"/>
</dbReference>
<proteinExistence type="predicted"/>
<dbReference type="Pfam" id="PF00078">
    <property type="entry name" value="RVT_1"/>
    <property type="match status" value="1"/>
</dbReference>
<evidence type="ECO:0000313" key="4">
    <source>
        <dbReference type="Proteomes" id="UP001235939"/>
    </source>
</evidence>
<dbReference type="InterPro" id="IPR036397">
    <property type="entry name" value="RNaseH_sf"/>
</dbReference>
<dbReference type="InterPro" id="IPR000477">
    <property type="entry name" value="RT_dom"/>
</dbReference>
<dbReference type="InterPro" id="IPR043502">
    <property type="entry name" value="DNA/RNA_pol_sf"/>
</dbReference>
<feature type="domain" description="Integrase catalytic" evidence="2">
    <location>
        <begin position="675"/>
        <end position="837"/>
    </location>
</feature>
<dbReference type="InterPro" id="IPR050951">
    <property type="entry name" value="Retrovirus_Pol_polyprotein"/>
</dbReference>
<keyword evidence="4" id="KW-1185">Reference proteome</keyword>
<evidence type="ECO:0000313" key="3">
    <source>
        <dbReference type="EMBL" id="UYV80958.1"/>
    </source>
</evidence>
<reference evidence="3 4" key="1">
    <citation type="submission" date="2022-01" db="EMBL/GenBank/DDBJ databases">
        <title>A chromosomal length assembly of Cordylochernes scorpioides.</title>
        <authorList>
            <person name="Zeh D."/>
            <person name="Zeh J."/>
        </authorList>
    </citation>
    <scope>NUCLEOTIDE SEQUENCE [LARGE SCALE GENOMIC DNA]</scope>
    <source>
        <strain evidence="3">IN4F17</strain>
        <tissue evidence="3">Whole Body</tissue>
    </source>
</reference>
<name>A0ABY6LIG7_9ARAC</name>
<dbReference type="Gene3D" id="3.10.10.10">
    <property type="entry name" value="HIV Type 1 Reverse Transcriptase, subunit A, domain 1"/>
    <property type="match status" value="1"/>
</dbReference>
<evidence type="ECO:0000256" key="1">
    <source>
        <dbReference type="SAM" id="MobiDB-lite"/>
    </source>
</evidence>
<protein>
    <submittedName>
        <fullName evidence="3">K02A2.6-like</fullName>
    </submittedName>
</protein>
<dbReference type="PANTHER" id="PTHR37984:SF12">
    <property type="entry name" value="RIBONUCLEASE H"/>
    <property type="match status" value="1"/>
</dbReference>
<dbReference type="EMBL" id="CP092881">
    <property type="protein sequence ID" value="UYV80958.1"/>
    <property type="molecule type" value="Genomic_DNA"/>
</dbReference>
<gene>
    <name evidence="3" type="ORF">LAZ67_19002276</name>
</gene>
<evidence type="ECO:0000259" key="2">
    <source>
        <dbReference type="PROSITE" id="PS50994"/>
    </source>
</evidence>
<dbReference type="SUPFAM" id="SSF53098">
    <property type="entry name" value="Ribonuclease H-like"/>
    <property type="match status" value="1"/>
</dbReference>
<dbReference type="CDD" id="cd01647">
    <property type="entry name" value="RT_LTR"/>
    <property type="match status" value="1"/>
</dbReference>
<dbReference type="InterPro" id="IPR001888">
    <property type="entry name" value="Transposase_1"/>
</dbReference>
<feature type="compositionally biased region" description="Basic and acidic residues" evidence="1">
    <location>
        <begin position="1"/>
        <end position="16"/>
    </location>
</feature>
<organism evidence="3 4">
    <name type="scientific">Cordylochernes scorpioides</name>
    <dbReference type="NCBI Taxonomy" id="51811"/>
    <lineage>
        <taxon>Eukaryota</taxon>
        <taxon>Metazoa</taxon>
        <taxon>Ecdysozoa</taxon>
        <taxon>Arthropoda</taxon>
        <taxon>Chelicerata</taxon>
        <taxon>Arachnida</taxon>
        <taxon>Pseudoscorpiones</taxon>
        <taxon>Cheliferoidea</taxon>
        <taxon>Chernetidae</taxon>
        <taxon>Cordylochernes</taxon>
    </lineage>
</organism>
<feature type="region of interest" description="Disordered" evidence="1">
    <location>
        <begin position="1"/>
        <end position="24"/>
    </location>
</feature>
<dbReference type="PANTHER" id="PTHR37984">
    <property type="entry name" value="PROTEIN CBG26694"/>
    <property type="match status" value="1"/>
</dbReference>
<accession>A0ABY6LIG7</accession>
<dbReference type="Gene3D" id="3.30.70.270">
    <property type="match status" value="1"/>
</dbReference>
<dbReference type="Pfam" id="PF01359">
    <property type="entry name" value="Transposase_1"/>
    <property type="match status" value="1"/>
</dbReference>
<dbReference type="SUPFAM" id="SSF56672">
    <property type="entry name" value="DNA/RNA polymerases"/>
    <property type="match status" value="1"/>
</dbReference>